<reference evidence="2 3" key="1">
    <citation type="journal article" date="2020" name="G3 (Bethesda)">
        <title>Improved Reference Genome for Cyclotella cryptica CCMP332, a Model for Cell Wall Morphogenesis, Salinity Adaptation, and Lipid Production in Diatoms (Bacillariophyta).</title>
        <authorList>
            <person name="Roberts W.R."/>
            <person name="Downey K.M."/>
            <person name="Ruck E.C."/>
            <person name="Traller J.C."/>
            <person name="Alverson A.J."/>
        </authorList>
    </citation>
    <scope>NUCLEOTIDE SEQUENCE [LARGE SCALE GENOMIC DNA]</scope>
    <source>
        <strain evidence="2 3">CCMP332</strain>
    </source>
</reference>
<protein>
    <submittedName>
        <fullName evidence="2">Uncharacterized protein</fullName>
    </submittedName>
</protein>
<proteinExistence type="predicted"/>
<dbReference type="Proteomes" id="UP001516023">
    <property type="component" value="Unassembled WGS sequence"/>
</dbReference>
<name>A0ABD3Q848_9STRA</name>
<dbReference type="AlphaFoldDB" id="A0ABD3Q848"/>
<organism evidence="2 3">
    <name type="scientific">Cyclotella cryptica</name>
    <dbReference type="NCBI Taxonomy" id="29204"/>
    <lineage>
        <taxon>Eukaryota</taxon>
        <taxon>Sar</taxon>
        <taxon>Stramenopiles</taxon>
        <taxon>Ochrophyta</taxon>
        <taxon>Bacillariophyta</taxon>
        <taxon>Coscinodiscophyceae</taxon>
        <taxon>Thalassiosirophycidae</taxon>
        <taxon>Stephanodiscales</taxon>
        <taxon>Stephanodiscaceae</taxon>
        <taxon>Cyclotella</taxon>
    </lineage>
</organism>
<feature type="compositionally biased region" description="Low complexity" evidence="1">
    <location>
        <begin position="13"/>
        <end position="27"/>
    </location>
</feature>
<dbReference type="EMBL" id="JABMIG020000065">
    <property type="protein sequence ID" value="KAL3796121.1"/>
    <property type="molecule type" value="Genomic_DNA"/>
</dbReference>
<feature type="compositionally biased region" description="Polar residues" evidence="1">
    <location>
        <begin position="1"/>
        <end position="12"/>
    </location>
</feature>
<accession>A0ABD3Q848</accession>
<comment type="caution">
    <text evidence="2">The sequence shown here is derived from an EMBL/GenBank/DDBJ whole genome shotgun (WGS) entry which is preliminary data.</text>
</comment>
<evidence type="ECO:0000313" key="3">
    <source>
        <dbReference type="Proteomes" id="UP001516023"/>
    </source>
</evidence>
<gene>
    <name evidence="2" type="ORF">HJC23_000624</name>
</gene>
<feature type="region of interest" description="Disordered" evidence="1">
    <location>
        <begin position="1"/>
        <end position="27"/>
    </location>
</feature>
<evidence type="ECO:0000313" key="2">
    <source>
        <dbReference type="EMBL" id="KAL3796121.1"/>
    </source>
</evidence>
<sequence>MNNTISHSMSNLSLRSRPTTEPSPTEPLSMTAMAAMASAASQYAPDAIAPLQLKPTPTHQETTLFSWSHQLPDIASKANDGTASFSEASRTIIIQRNLVMKTASVEPPPKPMDPLKLHAERNRICNEIRGIIIRRIPEEKRNSYTPRQINRQAMFFEAFLFKNKLKYELYRDLNTLEERVMRVVRMTLTPRLRGYSRMPNLIVEMDLDMK</sequence>
<keyword evidence="3" id="KW-1185">Reference proteome</keyword>
<evidence type="ECO:0000256" key="1">
    <source>
        <dbReference type="SAM" id="MobiDB-lite"/>
    </source>
</evidence>